<evidence type="ECO:0008006" key="3">
    <source>
        <dbReference type="Google" id="ProtNLM"/>
    </source>
</evidence>
<proteinExistence type="predicted"/>
<dbReference type="AlphaFoldDB" id="A0AAJ1QF32"/>
<reference evidence="1" key="2">
    <citation type="journal article" date="2022" name="Sci. Total Environ.">
        <title>Prevalence, transmission, and molecular epidemiology of tet(X)-positive bacteria among humans, animals, and environmental niches in China: An epidemiological, and genomic-based study.</title>
        <authorList>
            <person name="Dong N."/>
            <person name="Zeng Y."/>
            <person name="Cai C."/>
            <person name="Sun C."/>
            <person name="Lu J."/>
            <person name="Liu C."/>
            <person name="Zhou H."/>
            <person name="Sun Q."/>
            <person name="Shu L."/>
            <person name="Wang H."/>
            <person name="Wang Y."/>
            <person name="Wang S."/>
            <person name="Wu C."/>
            <person name="Chan E.W."/>
            <person name="Chen G."/>
            <person name="Shen Z."/>
            <person name="Chen S."/>
            <person name="Zhang R."/>
        </authorList>
    </citation>
    <scope>NUCLEOTIDE SEQUENCE</scope>
    <source>
        <strain evidence="1">R655-4</strain>
    </source>
</reference>
<comment type="caution">
    <text evidence="1">The sequence shown here is derived from an EMBL/GenBank/DDBJ whole genome shotgun (WGS) entry which is preliminary data.</text>
</comment>
<reference evidence="1" key="1">
    <citation type="submission" date="2020-06" db="EMBL/GenBank/DDBJ databases">
        <authorList>
            <person name="Dong N."/>
        </authorList>
    </citation>
    <scope>NUCLEOTIDE SEQUENCE</scope>
    <source>
        <strain evidence="1">R655-4</strain>
    </source>
</reference>
<gene>
    <name evidence="1" type="ORF">HX001_09970</name>
</gene>
<sequence length="404" mass="47451">MLTKFLKTILLFLPVLNIYAQIRFEPGYILDHQNQRKEVLIKNVDWLNNPKSFEYKLDENSKIETATTHDVSEFGITNKMIYKTSKVLIDYSSEDIRSLSVIINPEFKEETLFLRQLVKGNANLYKYQKGEMIRYFFNSLENPKIEQLIYKMYAPAEDKIDYNYFYRTQILTHFKCPAITKSLLLKVSYTDKRLIDLFEKINQCHEAEVSFVDRSKMSDIKLHMNIRPRLNLNQLTIGTNSLDDKTTKLDRSASFGIGLELELILPFNNNKWSIIVEPNFLSYKSESESIAPITDIKSKWILDYKSIDVPIGIRHSFFFDRQSKLFINGMFVPVFSFNSTLRFERNEALISEMRIGKGFNFGAGIGYTFNKFTGEIRYITDLKRRDNIENKYNNLSLIFGYNLF</sequence>
<evidence type="ECO:0000313" key="2">
    <source>
        <dbReference type="Proteomes" id="UP001170959"/>
    </source>
</evidence>
<dbReference type="EMBL" id="JACAGJ010000004">
    <property type="protein sequence ID" value="MDM1072819.1"/>
    <property type="molecule type" value="Genomic_DNA"/>
</dbReference>
<name>A0AAJ1QF32_9FLAO</name>
<protein>
    <recommendedName>
        <fullName evidence="3">tRNA modification GTPase</fullName>
    </recommendedName>
</protein>
<organism evidence="1 2">
    <name type="scientific">Empedobacter brevis</name>
    <dbReference type="NCBI Taxonomy" id="247"/>
    <lineage>
        <taxon>Bacteria</taxon>
        <taxon>Pseudomonadati</taxon>
        <taxon>Bacteroidota</taxon>
        <taxon>Flavobacteriia</taxon>
        <taxon>Flavobacteriales</taxon>
        <taxon>Weeksellaceae</taxon>
        <taxon>Empedobacter</taxon>
    </lineage>
</organism>
<dbReference type="Proteomes" id="UP001170959">
    <property type="component" value="Unassembled WGS sequence"/>
</dbReference>
<accession>A0AAJ1QF32</accession>
<evidence type="ECO:0000313" key="1">
    <source>
        <dbReference type="EMBL" id="MDM1072819.1"/>
    </source>
</evidence>
<dbReference type="RefSeq" id="WP_159155263.1">
    <property type="nucleotide sequence ID" value="NZ_CP013210.1"/>
</dbReference>